<reference evidence="2 3" key="1">
    <citation type="journal article" date="2019" name="Sci. Rep.">
        <title>Orb-weaving spider Araneus ventricosus genome elucidates the spidroin gene catalogue.</title>
        <authorList>
            <person name="Kono N."/>
            <person name="Nakamura H."/>
            <person name="Ohtoshi R."/>
            <person name="Moran D.A.P."/>
            <person name="Shinohara A."/>
            <person name="Yoshida Y."/>
            <person name="Fujiwara M."/>
            <person name="Mori M."/>
            <person name="Tomita M."/>
            <person name="Arakawa K."/>
        </authorList>
    </citation>
    <scope>NUCLEOTIDE SEQUENCE [LARGE SCALE GENOMIC DNA]</scope>
</reference>
<evidence type="ECO:0000313" key="2">
    <source>
        <dbReference type="EMBL" id="GBN25947.1"/>
    </source>
</evidence>
<comment type="caution">
    <text evidence="2">The sequence shown here is derived from an EMBL/GenBank/DDBJ whole genome shotgun (WGS) entry which is preliminary data.</text>
</comment>
<evidence type="ECO:0008006" key="4">
    <source>
        <dbReference type="Google" id="ProtNLM"/>
    </source>
</evidence>
<dbReference type="AlphaFoldDB" id="A0A4Y2MJK9"/>
<dbReference type="Proteomes" id="UP000499080">
    <property type="component" value="Unassembled WGS sequence"/>
</dbReference>
<gene>
    <name evidence="2" type="ORF">AVEN_273348_1</name>
</gene>
<dbReference type="EMBL" id="BGPR01007313">
    <property type="protein sequence ID" value="GBN25947.1"/>
    <property type="molecule type" value="Genomic_DNA"/>
</dbReference>
<dbReference type="GO" id="GO:0003676">
    <property type="term" value="F:nucleic acid binding"/>
    <property type="evidence" value="ECO:0007669"/>
    <property type="project" value="InterPro"/>
</dbReference>
<proteinExistence type="predicted"/>
<evidence type="ECO:0000313" key="3">
    <source>
        <dbReference type="Proteomes" id="UP000499080"/>
    </source>
</evidence>
<name>A0A4Y2MJK9_ARAVE</name>
<protein>
    <recommendedName>
        <fullName evidence="4">Tc1-like transposase DDE domain-containing protein</fullName>
    </recommendedName>
</protein>
<accession>A0A4Y2MJK9</accession>
<feature type="region of interest" description="Disordered" evidence="1">
    <location>
        <begin position="41"/>
        <end position="65"/>
    </location>
</feature>
<dbReference type="Gene3D" id="3.30.420.10">
    <property type="entry name" value="Ribonuclease H-like superfamily/Ribonuclease H"/>
    <property type="match status" value="1"/>
</dbReference>
<organism evidence="2 3">
    <name type="scientific">Araneus ventricosus</name>
    <name type="common">Orbweaver spider</name>
    <name type="synonym">Epeira ventricosa</name>
    <dbReference type="NCBI Taxonomy" id="182803"/>
    <lineage>
        <taxon>Eukaryota</taxon>
        <taxon>Metazoa</taxon>
        <taxon>Ecdysozoa</taxon>
        <taxon>Arthropoda</taxon>
        <taxon>Chelicerata</taxon>
        <taxon>Arachnida</taxon>
        <taxon>Araneae</taxon>
        <taxon>Araneomorphae</taxon>
        <taxon>Entelegynae</taxon>
        <taxon>Araneoidea</taxon>
        <taxon>Araneidae</taxon>
        <taxon>Araneus</taxon>
    </lineage>
</organism>
<keyword evidence="3" id="KW-1185">Reference proteome</keyword>
<dbReference type="InterPro" id="IPR036397">
    <property type="entry name" value="RNaseH_sf"/>
</dbReference>
<sequence length="188" mass="21017">MTRTTPELAPPLQASAPHQLQAVWPLRMIWRATGPIHGGSSVESGFEPGTFRSQGRDLTITPPRPSQDYKDGILDAYVLPYARAIGDDFLLQDDNAIPHRFRIVDDYLQFSAWSGQLDHRTCPIEHVWDALRRRIAALNPPPQTLATLAAALQEQWLALPTELIDRIIDSITHRCTCGIASRGIILHI</sequence>
<evidence type="ECO:0000256" key="1">
    <source>
        <dbReference type="SAM" id="MobiDB-lite"/>
    </source>
</evidence>